<accession>A0A0R1TU54</accession>
<dbReference type="InterPro" id="IPR025272">
    <property type="entry name" value="SocA_Panacea"/>
</dbReference>
<dbReference type="PATRIC" id="fig|1423724.4.peg.292"/>
<protein>
    <recommendedName>
        <fullName evidence="1">Antitoxin SocA-like Panacea domain-containing protein</fullName>
    </recommendedName>
</protein>
<keyword evidence="3" id="KW-1185">Reference proteome</keyword>
<reference evidence="2 3" key="1">
    <citation type="journal article" date="2015" name="Genome Announc.">
        <title>Expanding the biotechnology potential of lactobacilli through comparative genomics of 213 strains and associated genera.</title>
        <authorList>
            <person name="Sun Z."/>
            <person name="Harris H.M."/>
            <person name="McCann A."/>
            <person name="Guo C."/>
            <person name="Argimon S."/>
            <person name="Zhang W."/>
            <person name="Yang X."/>
            <person name="Jeffery I.B."/>
            <person name="Cooney J.C."/>
            <person name="Kagawa T.F."/>
            <person name="Liu W."/>
            <person name="Song Y."/>
            <person name="Salvetti E."/>
            <person name="Wrobel A."/>
            <person name="Rasinkangas P."/>
            <person name="Parkhill J."/>
            <person name="Rea M.C."/>
            <person name="O'Sullivan O."/>
            <person name="Ritari J."/>
            <person name="Douillard F.P."/>
            <person name="Paul Ross R."/>
            <person name="Yang R."/>
            <person name="Briner A.E."/>
            <person name="Felis G.E."/>
            <person name="de Vos W.M."/>
            <person name="Barrangou R."/>
            <person name="Klaenhammer T.R."/>
            <person name="Caufield P.W."/>
            <person name="Cui Y."/>
            <person name="Zhang H."/>
            <person name="O'Toole P.W."/>
        </authorList>
    </citation>
    <scope>NUCLEOTIDE SEQUENCE [LARGE SCALE GENOMIC DNA]</scope>
    <source>
        <strain evidence="2 3">DSM 16634</strain>
    </source>
</reference>
<sequence>MQQRIKKRNELRNVPPHLLAGISIHVINDKGQTFADIQRLDPYFTKVIQVESMAELIKKLEQQGQLKADDMAAYLVQRYQLNAFLLQKTLYYIYADYLEKYASSPFVANFEAFDHGPVETEVYRKYRYTNNLEEDVAFNDKLAVCPYTTELLDLSELTVAKCCSQYQGAWDDQTKNLTHRVGTPWSRAYARKMDVTILDEDIIKYHHLEHLPVSTN</sequence>
<dbReference type="STRING" id="1423724.FC32_GL000276"/>
<evidence type="ECO:0000259" key="1">
    <source>
        <dbReference type="Pfam" id="PF13274"/>
    </source>
</evidence>
<dbReference type="EMBL" id="AZFT01000048">
    <property type="protein sequence ID" value="KRL84796.1"/>
    <property type="molecule type" value="Genomic_DNA"/>
</dbReference>
<dbReference type="AlphaFoldDB" id="A0A0R1TU54"/>
<feature type="domain" description="Antitoxin SocA-like Panacea" evidence="1">
    <location>
        <begin position="86"/>
        <end position="185"/>
    </location>
</feature>
<comment type="caution">
    <text evidence="2">The sequence shown here is derived from an EMBL/GenBank/DDBJ whole genome shotgun (WGS) entry which is preliminary data.</text>
</comment>
<proteinExistence type="predicted"/>
<evidence type="ECO:0000313" key="2">
    <source>
        <dbReference type="EMBL" id="KRL84796.1"/>
    </source>
</evidence>
<dbReference type="Proteomes" id="UP000051324">
    <property type="component" value="Unassembled WGS sequence"/>
</dbReference>
<evidence type="ECO:0000313" key="3">
    <source>
        <dbReference type="Proteomes" id="UP000051324"/>
    </source>
</evidence>
<dbReference type="Pfam" id="PF13274">
    <property type="entry name" value="SocA_Panacea"/>
    <property type="match status" value="1"/>
</dbReference>
<dbReference type="eggNOG" id="COG3600">
    <property type="taxonomic scope" value="Bacteria"/>
</dbReference>
<gene>
    <name evidence="2" type="ORF">FC32_GL000276</name>
</gene>
<organism evidence="2 3">
    <name type="scientific">Ligilactobacillus apodemi DSM 16634 = JCM 16172</name>
    <dbReference type="NCBI Taxonomy" id="1423724"/>
    <lineage>
        <taxon>Bacteria</taxon>
        <taxon>Bacillati</taxon>
        <taxon>Bacillota</taxon>
        <taxon>Bacilli</taxon>
        <taxon>Lactobacillales</taxon>
        <taxon>Lactobacillaceae</taxon>
        <taxon>Ligilactobacillus</taxon>
    </lineage>
</organism>
<name>A0A0R1TU54_9LACO</name>